<evidence type="ECO:0000313" key="1">
    <source>
        <dbReference type="EMBL" id="CAF3575348.1"/>
    </source>
</evidence>
<name>A0A818LVX5_9BILA</name>
<dbReference type="AlphaFoldDB" id="A0A818LVX5"/>
<protein>
    <submittedName>
        <fullName evidence="1">Uncharacterized protein</fullName>
    </submittedName>
</protein>
<gene>
    <name evidence="1" type="ORF">LUA448_LOCUS29165</name>
</gene>
<dbReference type="EMBL" id="CAJNYD010004156">
    <property type="protein sequence ID" value="CAF3575348.1"/>
    <property type="molecule type" value="Genomic_DNA"/>
</dbReference>
<sequence length="86" mass="10128">RKRVRFDQPGFDVDSNIEPNKNYESASGFAKQNSQIVNYGYVDGFKHKSYHLKNSSQEEQFVNKPNQNLTFHSKRLKRSKINYSLE</sequence>
<comment type="caution">
    <text evidence="1">The sequence shown here is derived from an EMBL/GenBank/DDBJ whole genome shotgun (WGS) entry which is preliminary data.</text>
</comment>
<reference evidence="1" key="1">
    <citation type="submission" date="2021-02" db="EMBL/GenBank/DDBJ databases">
        <authorList>
            <person name="Nowell W R."/>
        </authorList>
    </citation>
    <scope>NUCLEOTIDE SEQUENCE</scope>
</reference>
<proteinExistence type="predicted"/>
<organism evidence="1 2">
    <name type="scientific">Rotaria socialis</name>
    <dbReference type="NCBI Taxonomy" id="392032"/>
    <lineage>
        <taxon>Eukaryota</taxon>
        <taxon>Metazoa</taxon>
        <taxon>Spiralia</taxon>
        <taxon>Gnathifera</taxon>
        <taxon>Rotifera</taxon>
        <taxon>Eurotatoria</taxon>
        <taxon>Bdelloidea</taxon>
        <taxon>Philodinida</taxon>
        <taxon>Philodinidae</taxon>
        <taxon>Rotaria</taxon>
    </lineage>
</organism>
<dbReference type="Proteomes" id="UP000663833">
    <property type="component" value="Unassembled WGS sequence"/>
</dbReference>
<accession>A0A818LVX5</accession>
<feature type="non-terminal residue" evidence="1">
    <location>
        <position position="1"/>
    </location>
</feature>
<evidence type="ECO:0000313" key="2">
    <source>
        <dbReference type="Proteomes" id="UP000663833"/>
    </source>
</evidence>